<evidence type="ECO:0000256" key="8">
    <source>
        <dbReference type="ARBA" id="ARBA00022967"/>
    </source>
</evidence>
<evidence type="ECO:0000256" key="1">
    <source>
        <dbReference type="ARBA" id="ARBA00004202"/>
    </source>
</evidence>
<dbReference type="GO" id="GO:0005524">
    <property type="term" value="F:ATP binding"/>
    <property type="evidence" value="ECO:0007669"/>
    <property type="project" value="UniProtKB-KW"/>
</dbReference>
<keyword evidence="5" id="KW-0533">Nickel</keyword>
<evidence type="ECO:0000256" key="12">
    <source>
        <dbReference type="ARBA" id="ARBA00038669"/>
    </source>
</evidence>
<dbReference type="AlphaFoldDB" id="A0A858BTH5"/>
<dbReference type="InterPro" id="IPR027417">
    <property type="entry name" value="P-loop_NTPase"/>
</dbReference>
<evidence type="ECO:0000259" key="16">
    <source>
        <dbReference type="PROSITE" id="PS50893"/>
    </source>
</evidence>
<accession>A0A858BTH5</accession>
<evidence type="ECO:0000256" key="5">
    <source>
        <dbReference type="ARBA" id="ARBA00022596"/>
    </source>
</evidence>
<dbReference type="SMART" id="SM00382">
    <property type="entry name" value="AAA"/>
    <property type="match status" value="1"/>
</dbReference>
<keyword evidence="11" id="KW-0472">Membrane</keyword>
<keyword evidence="8" id="KW-1278">Translocase</keyword>
<dbReference type="Pfam" id="PF00005">
    <property type="entry name" value="ABC_tran"/>
    <property type="match status" value="1"/>
</dbReference>
<evidence type="ECO:0000256" key="11">
    <source>
        <dbReference type="ARBA" id="ARBA00023136"/>
    </source>
</evidence>
<proteinExistence type="inferred from homology"/>
<evidence type="ECO:0000256" key="3">
    <source>
        <dbReference type="ARBA" id="ARBA00022448"/>
    </source>
</evidence>
<evidence type="ECO:0000256" key="10">
    <source>
        <dbReference type="ARBA" id="ARBA00023112"/>
    </source>
</evidence>
<evidence type="ECO:0000256" key="2">
    <source>
        <dbReference type="ARBA" id="ARBA00005417"/>
    </source>
</evidence>
<evidence type="ECO:0000256" key="6">
    <source>
        <dbReference type="ARBA" id="ARBA00022741"/>
    </source>
</evidence>
<dbReference type="CDD" id="cd03257">
    <property type="entry name" value="ABC_NikE_OppD_transporters"/>
    <property type="match status" value="1"/>
</dbReference>
<keyword evidence="3" id="KW-0813">Transport</keyword>
<evidence type="ECO:0000313" key="17">
    <source>
        <dbReference type="EMBL" id="QIB68074.1"/>
    </source>
</evidence>
<dbReference type="GO" id="GO:0015413">
    <property type="term" value="F:ABC-type nickel transporter activity"/>
    <property type="evidence" value="ECO:0007669"/>
    <property type="project" value="UniProtKB-EC"/>
</dbReference>
<reference evidence="17 18" key="1">
    <citation type="submission" date="2020-02" db="EMBL/GenBank/DDBJ databases">
        <authorList>
            <person name="Kim Y.B."/>
            <person name="Roh S.W."/>
        </authorList>
    </citation>
    <scope>NUCLEOTIDE SEQUENCE [LARGE SCALE GENOMIC DNA]</scope>
    <source>
        <strain evidence="17 18">DSM 103574</strain>
    </source>
</reference>
<protein>
    <recommendedName>
        <fullName evidence="14">Nickel import system ATP-binding protein NikD</fullName>
        <ecNumber evidence="13">7.2.2.11</ecNumber>
    </recommendedName>
</protein>
<comment type="subcellular location">
    <subcellularLocation>
        <location evidence="1">Cell membrane</location>
        <topology evidence="1">Peripheral membrane protein</topology>
    </subcellularLocation>
</comment>
<dbReference type="KEGG" id="abut:Ami103574_01560"/>
<sequence>MNQIKADRPVLEVNQLKVDFACKDHLVHAVKGVSLKVMPGKITALVGESGSGKSVTAMAIMNLLDPPGVIAEGQVILSGQDFLQLSPRQQRKILGKQVGVVFQDPFESLNPRIKIGSLLIETICTNQKVSKKQAEEIAVDLLIKVKLRHVRKVMKEYSHQLSGGMCQRVMIAMAMAQKPALLIADEPTTALDVMVQGRILEEILQLKENHNTGILFITHDLGVVAEVADDVYIMRQGKIIEEGDVFQVFDQPRHPYTKELIQSILAV</sequence>
<dbReference type="RefSeq" id="WP_163064994.1">
    <property type="nucleotide sequence ID" value="NZ_CP048649.1"/>
</dbReference>
<comment type="catalytic activity">
    <reaction evidence="15">
        <text>Ni(2+)(out) + ATP + H2O = Ni(2+)(in) + ADP + phosphate + H(+)</text>
        <dbReference type="Rhea" id="RHEA:15557"/>
        <dbReference type="ChEBI" id="CHEBI:15377"/>
        <dbReference type="ChEBI" id="CHEBI:15378"/>
        <dbReference type="ChEBI" id="CHEBI:30616"/>
        <dbReference type="ChEBI" id="CHEBI:43474"/>
        <dbReference type="ChEBI" id="CHEBI:49786"/>
        <dbReference type="ChEBI" id="CHEBI:456216"/>
        <dbReference type="EC" id="7.2.2.11"/>
    </reaction>
    <physiologicalReaction direction="left-to-right" evidence="15">
        <dbReference type="Rhea" id="RHEA:15558"/>
    </physiologicalReaction>
</comment>
<dbReference type="PROSITE" id="PS00211">
    <property type="entry name" value="ABC_TRANSPORTER_1"/>
    <property type="match status" value="1"/>
</dbReference>
<evidence type="ECO:0000256" key="15">
    <source>
        <dbReference type="ARBA" id="ARBA00048610"/>
    </source>
</evidence>
<dbReference type="InterPro" id="IPR017871">
    <property type="entry name" value="ABC_transporter-like_CS"/>
</dbReference>
<keyword evidence="9" id="KW-0406">Ion transport</keyword>
<dbReference type="EC" id="7.2.2.11" evidence="13"/>
<evidence type="ECO:0000313" key="18">
    <source>
        <dbReference type="Proteomes" id="UP000466848"/>
    </source>
</evidence>
<dbReference type="FunFam" id="3.40.50.300:FF:000016">
    <property type="entry name" value="Oligopeptide ABC transporter ATP-binding component"/>
    <property type="match status" value="1"/>
</dbReference>
<keyword evidence="4" id="KW-1003">Cell membrane</keyword>
<comment type="subunit">
    <text evidence="12">The complex is composed of two ATP-binding proteins (NikD and NikE), two transmembrane proteins (NikB and NikC) and a solute-binding protein (NikA).</text>
</comment>
<keyword evidence="6" id="KW-0547">Nucleotide-binding</keyword>
<evidence type="ECO:0000256" key="7">
    <source>
        <dbReference type="ARBA" id="ARBA00022840"/>
    </source>
</evidence>
<dbReference type="PROSITE" id="PS50893">
    <property type="entry name" value="ABC_TRANSPORTER_2"/>
    <property type="match status" value="1"/>
</dbReference>
<evidence type="ECO:0000256" key="9">
    <source>
        <dbReference type="ARBA" id="ARBA00023065"/>
    </source>
</evidence>
<dbReference type="PANTHER" id="PTHR43297">
    <property type="entry name" value="OLIGOPEPTIDE TRANSPORT ATP-BINDING PROTEIN APPD"/>
    <property type="match status" value="1"/>
</dbReference>
<comment type="similarity">
    <text evidence="2">Belongs to the ABC transporter superfamily.</text>
</comment>
<dbReference type="GO" id="GO:0016887">
    <property type="term" value="F:ATP hydrolysis activity"/>
    <property type="evidence" value="ECO:0007669"/>
    <property type="project" value="InterPro"/>
</dbReference>
<evidence type="ECO:0000256" key="4">
    <source>
        <dbReference type="ARBA" id="ARBA00022475"/>
    </source>
</evidence>
<keyword evidence="10" id="KW-0921">Nickel transport</keyword>
<dbReference type="Gene3D" id="3.40.50.300">
    <property type="entry name" value="P-loop containing nucleotide triphosphate hydrolases"/>
    <property type="match status" value="1"/>
</dbReference>
<keyword evidence="18" id="KW-1185">Reference proteome</keyword>
<keyword evidence="7 17" id="KW-0067">ATP-binding</keyword>
<evidence type="ECO:0000256" key="13">
    <source>
        <dbReference type="ARBA" id="ARBA00039098"/>
    </source>
</evidence>
<dbReference type="InterPro" id="IPR003439">
    <property type="entry name" value="ABC_transporter-like_ATP-bd"/>
</dbReference>
<feature type="domain" description="ABC transporter" evidence="16">
    <location>
        <begin position="13"/>
        <end position="261"/>
    </location>
</feature>
<organism evidence="17 18">
    <name type="scientific">Aminipila butyrica</name>
    <dbReference type="NCBI Taxonomy" id="433296"/>
    <lineage>
        <taxon>Bacteria</taxon>
        <taxon>Bacillati</taxon>
        <taxon>Bacillota</taxon>
        <taxon>Clostridia</taxon>
        <taxon>Peptostreptococcales</taxon>
        <taxon>Anaerovoracaceae</taxon>
        <taxon>Aminipila</taxon>
    </lineage>
</organism>
<dbReference type="InterPro" id="IPR003593">
    <property type="entry name" value="AAA+_ATPase"/>
</dbReference>
<dbReference type="InterPro" id="IPR050388">
    <property type="entry name" value="ABC_Ni/Peptide_Import"/>
</dbReference>
<dbReference type="PANTHER" id="PTHR43297:SF13">
    <property type="entry name" value="NICKEL ABC TRANSPORTER, ATP-BINDING PROTEIN"/>
    <property type="match status" value="1"/>
</dbReference>
<dbReference type="Proteomes" id="UP000466848">
    <property type="component" value="Chromosome"/>
</dbReference>
<gene>
    <name evidence="17" type="ORF">Ami103574_01560</name>
</gene>
<dbReference type="SUPFAM" id="SSF52540">
    <property type="entry name" value="P-loop containing nucleoside triphosphate hydrolases"/>
    <property type="match status" value="1"/>
</dbReference>
<dbReference type="EMBL" id="CP048649">
    <property type="protein sequence ID" value="QIB68074.1"/>
    <property type="molecule type" value="Genomic_DNA"/>
</dbReference>
<evidence type="ECO:0000256" key="14">
    <source>
        <dbReference type="ARBA" id="ARBA00044143"/>
    </source>
</evidence>
<name>A0A858BTH5_9FIRM</name>
<dbReference type="GO" id="GO:0005886">
    <property type="term" value="C:plasma membrane"/>
    <property type="evidence" value="ECO:0007669"/>
    <property type="project" value="UniProtKB-SubCell"/>
</dbReference>